<name>A0A075A6P6_OPIVI</name>
<dbReference type="AlphaFoldDB" id="A0A075A6P6"/>
<dbReference type="CTD" id="20316566"/>
<evidence type="ECO:0000313" key="1">
    <source>
        <dbReference type="EMBL" id="KER31320.1"/>
    </source>
</evidence>
<sequence length="115" mass="13043">MMRIPTRAVKDRVFEVLSKILGILTQAKLDKSDLSASHVATFYNGLALHWKNMEQVIYRNIRKDSKEFGRCWSPRATEHQNSSPALISVQEGGFGAANPLCYRSQSNFFFTQSDS</sequence>
<dbReference type="KEGG" id="ovi:T265_02378"/>
<gene>
    <name evidence="1" type="ORF">T265_02378</name>
</gene>
<dbReference type="RefSeq" id="XP_009164875.1">
    <property type="nucleotide sequence ID" value="XM_009166611.1"/>
</dbReference>
<proteinExistence type="predicted"/>
<dbReference type="Proteomes" id="UP000054324">
    <property type="component" value="Unassembled WGS sequence"/>
</dbReference>
<evidence type="ECO:0000313" key="2">
    <source>
        <dbReference type="Proteomes" id="UP000054324"/>
    </source>
</evidence>
<dbReference type="EMBL" id="KL596647">
    <property type="protein sequence ID" value="KER31320.1"/>
    <property type="molecule type" value="Genomic_DNA"/>
</dbReference>
<accession>A0A075A6P6</accession>
<organism evidence="1 2">
    <name type="scientific">Opisthorchis viverrini</name>
    <name type="common">Southeast Asian liver fluke</name>
    <dbReference type="NCBI Taxonomy" id="6198"/>
    <lineage>
        <taxon>Eukaryota</taxon>
        <taxon>Metazoa</taxon>
        <taxon>Spiralia</taxon>
        <taxon>Lophotrochozoa</taxon>
        <taxon>Platyhelminthes</taxon>
        <taxon>Trematoda</taxon>
        <taxon>Digenea</taxon>
        <taxon>Opisthorchiida</taxon>
        <taxon>Opisthorchiata</taxon>
        <taxon>Opisthorchiidae</taxon>
        <taxon>Opisthorchis</taxon>
    </lineage>
</organism>
<reference evidence="1 2" key="1">
    <citation type="submission" date="2013-11" db="EMBL/GenBank/DDBJ databases">
        <title>Opisthorchis viverrini - life in the bile duct.</title>
        <authorList>
            <person name="Young N.D."/>
            <person name="Nagarajan N."/>
            <person name="Lin S.J."/>
            <person name="Korhonen P.K."/>
            <person name="Jex A.R."/>
            <person name="Hall R.S."/>
            <person name="Safavi-Hemami H."/>
            <person name="Kaewkong W."/>
            <person name="Bertrand D."/>
            <person name="Gao S."/>
            <person name="Seet Q."/>
            <person name="Wongkham S."/>
            <person name="Teh B.T."/>
            <person name="Wongkham C."/>
            <person name="Intapan P.M."/>
            <person name="Maleewong W."/>
            <person name="Yang X."/>
            <person name="Hu M."/>
            <person name="Wang Z."/>
            <person name="Hofmann A."/>
            <person name="Sternberg P.W."/>
            <person name="Tan P."/>
            <person name="Wang J."/>
            <person name="Gasser R.B."/>
        </authorList>
    </citation>
    <scope>NUCLEOTIDE SEQUENCE [LARGE SCALE GENOMIC DNA]</scope>
</reference>
<dbReference type="GeneID" id="20316566"/>
<protein>
    <submittedName>
        <fullName evidence="1">Uncharacterized protein</fullName>
    </submittedName>
</protein>
<keyword evidence="2" id="KW-1185">Reference proteome</keyword>